<dbReference type="EMBL" id="KE161559">
    <property type="protein sequence ID" value="EPQ04542.1"/>
    <property type="molecule type" value="Genomic_DNA"/>
</dbReference>
<dbReference type="AlphaFoldDB" id="S7PA62"/>
<dbReference type="PROSITE" id="PS00962">
    <property type="entry name" value="RIBOSOMAL_S2_1"/>
    <property type="match status" value="1"/>
</dbReference>
<dbReference type="SUPFAM" id="SSF52313">
    <property type="entry name" value="Ribosomal protein S2"/>
    <property type="match status" value="1"/>
</dbReference>
<keyword evidence="4" id="KW-1185">Reference proteome</keyword>
<dbReference type="Gene3D" id="3.40.50.10490">
    <property type="entry name" value="Glucose-6-phosphate isomerase like protein, domain 1"/>
    <property type="match status" value="2"/>
</dbReference>
<dbReference type="InterPro" id="IPR018130">
    <property type="entry name" value="Ribosomal_uS2_CS"/>
</dbReference>
<name>S7PA62_MYOBR</name>
<evidence type="ECO:0000313" key="4">
    <source>
        <dbReference type="Proteomes" id="UP000052978"/>
    </source>
</evidence>
<evidence type="ECO:0000313" key="3">
    <source>
        <dbReference type="EMBL" id="EPQ04542.1"/>
    </source>
</evidence>
<reference evidence="3 4" key="1">
    <citation type="journal article" date="2013" name="Nat. Commun.">
        <title>Genome analysis reveals insights into physiology and longevity of the Brandt's bat Myotis brandtii.</title>
        <authorList>
            <person name="Seim I."/>
            <person name="Fang X."/>
            <person name="Xiong Z."/>
            <person name="Lobanov A.V."/>
            <person name="Huang Z."/>
            <person name="Ma S."/>
            <person name="Feng Y."/>
            <person name="Turanov A.A."/>
            <person name="Zhu Y."/>
            <person name="Lenz T.L."/>
            <person name="Gerashchenko M.V."/>
            <person name="Fan D."/>
            <person name="Hee Yim S."/>
            <person name="Yao X."/>
            <person name="Jordan D."/>
            <person name="Xiong Y."/>
            <person name="Ma Y."/>
            <person name="Lyapunov A.N."/>
            <person name="Chen G."/>
            <person name="Kulakova O.I."/>
            <person name="Sun Y."/>
            <person name="Lee S.G."/>
            <person name="Bronson R.T."/>
            <person name="Moskalev A.A."/>
            <person name="Sunyaev S.R."/>
            <person name="Zhang G."/>
            <person name="Krogh A."/>
            <person name="Wang J."/>
            <person name="Gladyshev V.N."/>
        </authorList>
    </citation>
    <scope>NUCLEOTIDE SEQUENCE [LARGE SCALE GENOMIC DNA]</scope>
</reference>
<accession>S7PA62</accession>
<dbReference type="GO" id="GO:0015935">
    <property type="term" value="C:small ribosomal subunit"/>
    <property type="evidence" value="ECO:0007669"/>
    <property type="project" value="InterPro"/>
</dbReference>
<protein>
    <submittedName>
        <fullName evidence="3">40S ribosomal protein SA</fullName>
    </submittedName>
</protein>
<evidence type="ECO:0000256" key="1">
    <source>
        <dbReference type="ARBA" id="ARBA00022980"/>
    </source>
</evidence>
<keyword evidence="2" id="KW-0687">Ribonucleoprotein</keyword>
<proteinExistence type="predicted"/>
<keyword evidence="1 3" id="KW-0689">Ribosomal protein</keyword>
<dbReference type="InterPro" id="IPR023591">
    <property type="entry name" value="Ribosomal_uS2_flav_dom_sf"/>
</dbReference>
<dbReference type="GO" id="GO:0006412">
    <property type="term" value="P:translation"/>
    <property type="evidence" value="ECO:0007669"/>
    <property type="project" value="InterPro"/>
</dbReference>
<dbReference type="Proteomes" id="UP000052978">
    <property type="component" value="Unassembled WGS sequence"/>
</dbReference>
<dbReference type="PANTHER" id="PTHR11489">
    <property type="entry name" value="40S RIBOSOMAL PROTEIN SA"/>
    <property type="match status" value="1"/>
</dbReference>
<sequence>MSRDLAVLRMKEQEVLKFLAAGTHLGGTNLTPKWNSTSAKGKVVASAWAAHQPLTEAANADLSAIALCDTDSPPGYVELAFTFNYKGAHSAALMWRKQGQEVLRMCGPISCVHLHQPLTEAANADLSSIALCDTDSPPAYVELAFTFNYKGLTQRL</sequence>
<gene>
    <name evidence="3" type="ORF">D623_10006562</name>
</gene>
<dbReference type="InterPro" id="IPR005707">
    <property type="entry name" value="Ribosomal_uS2_euk/arc"/>
</dbReference>
<evidence type="ECO:0000256" key="2">
    <source>
        <dbReference type="ARBA" id="ARBA00023274"/>
    </source>
</evidence>
<dbReference type="GO" id="GO:0003735">
    <property type="term" value="F:structural constituent of ribosome"/>
    <property type="evidence" value="ECO:0007669"/>
    <property type="project" value="InterPro"/>
</dbReference>
<organism evidence="3 4">
    <name type="scientific">Myotis brandtii</name>
    <name type="common">Brandt's bat</name>
    <dbReference type="NCBI Taxonomy" id="109478"/>
    <lineage>
        <taxon>Eukaryota</taxon>
        <taxon>Metazoa</taxon>
        <taxon>Chordata</taxon>
        <taxon>Craniata</taxon>
        <taxon>Vertebrata</taxon>
        <taxon>Euteleostomi</taxon>
        <taxon>Mammalia</taxon>
        <taxon>Eutheria</taxon>
        <taxon>Laurasiatheria</taxon>
        <taxon>Chiroptera</taxon>
        <taxon>Yangochiroptera</taxon>
        <taxon>Vespertilionidae</taxon>
        <taxon>Myotis</taxon>
    </lineage>
</organism>